<organism evidence="3 4">
    <name type="scientific">Entamoeba invadens IP1</name>
    <dbReference type="NCBI Taxonomy" id="370355"/>
    <lineage>
        <taxon>Eukaryota</taxon>
        <taxon>Amoebozoa</taxon>
        <taxon>Evosea</taxon>
        <taxon>Archamoebae</taxon>
        <taxon>Mastigamoebida</taxon>
        <taxon>Entamoebidae</taxon>
        <taxon>Entamoeba</taxon>
    </lineage>
</organism>
<reference evidence="3 4" key="1">
    <citation type="submission" date="2012-10" db="EMBL/GenBank/DDBJ databases">
        <authorList>
            <person name="Zafar N."/>
            <person name="Inman J."/>
            <person name="Hall N."/>
            <person name="Lorenzi H."/>
            <person name="Caler E."/>
        </authorList>
    </citation>
    <scope>NUCLEOTIDE SEQUENCE [LARGE SCALE GENOMIC DNA]</scope>
    <source>
        <strain evidence="3 4">IP1</strain>
    </source>
</reference>
<sequence>MSEPATPREDAKQDKQFEKDKENIKKYAKDLNRFFSYTKKRPNFKVVYSSTLYGFDRKKLYDTVTGQGNIMFCFETVKGDVFGCFDELEIPEANKYGSNSINNDPHYFVFSLVNKSFYGAFSLTLSDQKEKKNKAFAYTPTPRGVGIVDGVTNLGTSMVTGITQGITQGITSSVDVISTIGQTSTKDSEDKKKVRSLYVSSVVNTDWLLETYCGFIISGNEVMFNKRMGSYYKIDVAPEVLSDDERQKAEFLSKVQDLFVGGNQPKAVELKKMIVMQFTFDTKK</sequence>
<keyword evidence="4" id="KW-1185">Reference proteome</keyword>
<protein>
    <recommendedName>
        <fullName evidence="2">TLDc domain-containing protein</fullName>
    </recommendedName>
</protein>
<dbReference type="AlphaFoldDB" id="A0A0A1U3A4"/>
<proteinExistence type="predicted"/>
<dbReference type="Proteomes" id="UP000014680">
    <property type="component" value="Unassembled WGS sequence"/>
</dbReference>
<evidence type="ECO:0000313" key="3">
    <source>
        <dbReference type="EMBL" id="ELP88509.1"/>
    </source>
</evidence>
<accession>A0A0A1U3A4</accession>
<evidence type="ECO:0000259" key="2">
    <source>
        <dbReference type="Pfam" id="PF07534"/>
    </source>
</evidence>
<dbReference type="RefSeq" id="XP_004255280.1">
    <property type="nucleotide sequence ID" value="XM_004255232.1"/>
</dbReference>
<dbReference type="EMBL" id="KB206755">
    <property type="protein sequence ID" value="ELP88509.1"/>
    <property type="molecule type" value="Genomic_DNA"/>
</dbReference>
<dbReference type="OrthoDB" id="27246at2759"/>
<dbReference type="KEGG" id="eiv:EIN_344590"/>
<dbReference type="Pfam" id="PF07534">
    <property type="entry name" value="TLD"/>
    <property type="match status" value="1"/>
</dbReference>
<evidence type="ECO:0000256" key="1">
    <source>
        <dbReference type="SAM" id="MobiDB-lite"/>
    </source>
</evidence>
<dbReference type="InterPro" id="IPR006571">
    <property type="entry name" value="TLDc_dom"/>
</dbReference>
<feature type="domain" description="TLDc" evidence="2">
    <location>
        <begin position="27"/>
        <end position="143"/>
    </location>
</feature>
<gene>
    <name evidence="3" type="ORF">EIN_344590</name>
</gene>
<dbReference type="VEuPathDB" id="AmoebaDB:EIN_344590"/>
<evidence type="ECO:0000313" key="4">
    <source>
        <dbReference type="Proteomes" id="UP000014680"/>
    </source>
</evidence>
<name>A0A0A1U3A4_ENTIV</name>
<feature type="region of interest" description="Disordered" evidence="1">
    <location>
        <begin position="1"/>
        <end position="21"/>
    </location>
</feature>
<dbReference type="GeneID" id="14887489"/>
<dbReference type="OMA" id="YNELAVP"/>